<gene>
    <name evidence="1" type="ORF">EK417_11175</name>
</gene>
<dbReference type="RefSeq" id="WP_136522205.1">
    <property type="nucleotide sequence ID" value="NZ_SDLV01000021.1"/>
</dbReference>
<evidence type="ECO:0000313" key="1">
    <source>
        <dbReference type="EMBL" id="THV59384.1"/>
    </source>
</evidence>
<keyword evidence="2" id="KW-1185">Reference proteome</keyword>
<sequence length="154" mass="16422">MKNTILYTFISVFFYGSVFSQVGINAQTQKATLDIVASTTNGSKAEGIIAPRLTGDKINAADAQFGVSKKGTILYATATVTNVSIKTATIPSPGYYYGVTWKSLSGAISEMTGATLTVAGTGWIVPIPAAGFNTNFLKEETRHWQIQPICTILM</sequence>
<evidence type="ECO:0000313" key="2">
    <source>
        <dbReference type="Proteomes" id="UP000306038"/>
    </source>
</evidence>
<accession>A0ABY2R6Z0</accession>
<comment type="caution">
    <text evidence="1">The sequence shown here is derived from an EMBL/GenBank/DDBJ whole genome shotgun (WGS) entry which is preliminary data.</text>
</comment>
<dbReference type="EMBL" id="SDLV01000021">
    <property type="protein sequence ID" value="THV59384.1"/>
    <property type="molecule type" value="Genomic_DNA"/>
</dbReference>
<name>A0ABY2R6Z0_9FLAO</name>
<proteinExistence type="predicted"/>
<reference evidence="1 2" key="1">
    <citation type="submission" date="2019-01" db="EMBL/GenBank/DDBJ databases">
        <authorList>
            <person name="B I."/>
            <person name="Ch S."/>
            <person name="Ch V.R."/>
        </authorList>
    </citation>
    <scope>NUCLEOTIDE SEQUENCE [LARGE SCALE GENOMIC DNA]</scope>
    <source>
        <strain evidence="1 2">JC507</strain>
    </source>
</reference>
<dbReference type="Proteomes" id="UP000306038">
    <property type="component" value="Unassembled WGS sequence"/>
</dbReference>
<organism evidence="1 2">
    <name type="scientific">Chryseobacterium candidae</name>
    <dbReference type="NCBI Taxonomy" id="1978493"/>
    <lineage>
        <taxon>Bacteria</taxon>
        <taxon>Pseudomonadati</taxon>
        <taxon>Bacteroidota</taxon>
        <taxon>Flavobacteriia</taxon>
        <taxon>Flavobacteriales</taxon>
        <taxon>Weeksellaceae</taxon>
        <taxon>Chryseobacterium group</taxon>
        <taxon>Chryseobacterium</taxon>
    </lineage>
</organism>
<protein>
    <submittedName>
        <fullName evidence="1">Uncharacterized protein</fullName>
    </submittedName>
</protein>